<dbReference type="GO" id="GO:0004222">
    <property type="term" value="F:metalloendopeptidase activity"/>
    <property type="evidence" value="ECO:0007669"/>
    <property type="project" value="UniProtKB-UniRule"/>
</dbReference>
<evidence type="ECO:0000313" key="10">
    <source>
        <dbReference type="Proteomes" id="UP001381693"/>
    </source>
</evidence>
<keyword evidence="4 6" id="KW-0862">Zinc</keyword>
<keyword evidence="2 6" id="KW-0479">Metal-binding</keyword>
<sequence>MVMSGLSHWQTHTCIRFAPVNNTEYPHLQFRRLSGCRSGVGIEGSSGQNISIGDNCHKLGIVVHEIGHALGFYHEIRRPDRDDHVIINEENILRNELFNFYKLNWLDVSIKYDLSSVMHYHSLLEYPRVKK</sequence>
<evidence type="ECO:0000256" key="2">
    <source>
        <dbReference type="ARBA" id="ARBA00022723"/>
    </source>
</evidence>
<evidence type="ECO:0000256" key="3">
    <source>
        <dbReference type="ARBA" id="ARBA00022801"/>
    </source>
</evidence>
<evidence type="ECO:0000256" key="5">
    <source>
        <dbReference type="ARBA" id="ARBA00023049"/>
    </source>
</evidence>
<accession>A0AAN8ZWY6</accession>
<dbReference type="GO" id="GO:0008270">
    <property type="term" value="F:zinc ion binding"/>
    <property type="evidence" value="ECO:0007669"/>
    <property type="project" value="UniProtKB-UniRule"/>
</dbReference>
<dbReference type="PANTHER" id="PTHR10127">
    <property type="entry name" value="DISCOIDIN, CUB, EGF, LAMININ , AND ZINC METALLOPROTEASE DOMAIN CONTAINING"/>
    <property type="match status" value="1"/>
</dbReference>
<feature type="active site" evidence="6">
    <location>
        <position position="65"/>
    </location>
</feature>
<keyword evidence="3 6" id="KW-0378">Hydrolase</keyword>
<feature type="domain" description="Peptidase M12A" evidence="8">
    <location>
        <begin position="1"/>
        <end position="131"/>
    </location>
</feature>
<organism evidence="9 10">
    <name type="scientific">Halocaridina rubra</name>
    <name type="common">Hawaiian red shrimp</name>
    <dbReference type="NCBI Taxonomy" id="373956"/>
    <lineage>
        <taxon>Eukaryota</taxon>
        <taxon>Metazoa</taxon>
        <taxon>Ecdysozoa</taxon>
        <taxon>Arthropoda</taxon>
        <taxon>Crustacea</taxon>
        <taxon>Multicrustacea</taxon>
        <taxon>Malacostraca</taxon>
        <taxon>Eumalacostraca</taxon>
        <taxon>Eucarida</taxon>
        <taxon>Decapoda</taxon>
        <taxon>Pleocyemata</taxon>
        <taxon>Caridea</taxon>
        <taxon>Atyoidea</taxon>
        <taxon>Atyidae</taxon>
        <taxon>Halocaridina</taxon>
    </lineage>
</organism>
<keyword evidence="1 6" id="KW-0645">Protease</keyword>
<dbReference type="PANTHER" id="PTHR10127:SF780">
    <property type="entry name" value="METALLOENDOPEPTIDASE"/>
    <property type="match status" value="1"/>
</dbReference>
<feature type="binding site" evidence="6">
    <location>
        <position position="64"/>
    </location>
    <ligand>
        <name>Zn(2+)</name>
        <dbReference type="ChEBI" id="CHEBI:29105"/>
        <note>catalytic</note>
    </ligand>
</feature>
<evidence type="ECO:0000259" key="8">
    <source>
        <dbReference type="PROSITE" id="PS51864"/>
    </source>
</evidence>
<evidence type="ECO:0000313" key="9">
    <source>
        <dbReference type="EMBL" id="KAK7066803.1"/>
    </source>
</evidence>
<dbReference type="GO" id="GO:0006508">
    <property type="term" value="P:proteolysis"/>
    <property type="evidence" value="ECO:0007669"/>
    <property type="project" value="UniProtKB-KW"/>
</dbReference>
<feature type="binding site" evidence="6">
    <location>
        <position position="68"/>
    </location>
    <ligand>
        <name>Zn(2+)</name>
        <dbReference type="ChEBI" id="CHEBI:29105"/>
        <note>catalytic</note>
    </ligand>
</feature>
<keyword evidence="10" id="KW-1185">Reference proteome</keyword>
<dbReference type="Gene3D" id="3.40.390.10">
    <property type="entry name" value="Collagenase (Catalytic Domain)"/>
    <property type="match status" value="1"/>
</dbReference>
<dbReference type="InterPro" id="IPR001506">
    <property type="entry name" value="Peptidase_M12A"/>
</dbReference>
<comment type="cofactor">
    <cofactor evidence="6 7">
        <name>Zn(2+)</name>
        <dbReference type="ChEBI" id="CHEBI:29105"/>
    </cofactor>
    <text evidence="6 7">Binds 1 zinc ion per subunit.</text>
</comment>
<dbReference type="Pfam" id="PF01400">
    <property type="entry name" value="Astacin"/>
    <property type="match status" value="1"/>
</dbReference>
<evidence type="ECO:0000256" key="1">
    <source>
        <dbReference type="ARBA" id="ARBA00022670"/>
    </source>
</evidence>
<proteinExistence type="predicted"/>
<dbReference type="AlphaFoldDB" id="A0AAN8ZWY6"/>
<protein>
    <recommendedName>
        <fullName evidence="7">Metalloendopeptidase</fullName>
        <ecNumber evidence="7">3.4.24.-</ecNumber>
    </recommendedName>
</protein>
<gene>
    <name evidence="9" type="primary">hch-1_1</name>
    <name evidence="9" type="ORF">SK128_002402</name>
</gene>
<dbReference type="EMBL" id="JAXCGZ010019017">
    <property type="protein sequence ID" value="KAK7066803.1"/>
    <property type="molecule type" value="Genomic_DNA"/>
</dbReference>
<dbReference type="InterPro" id="IPR024079">
    <property type="entry name" value="MetalloPept_cat_dom_sf"/>
</dbReference>
<dbReference type="SMART" id="SM00235">
    <property type="entry name" value="ZnMc"/>
    <property type="match status" value="1"/>
</dbReference>
<evidence type="ECO:0000256" key="7">
    <source>
        <dbReference type="RuleBase" id="RU361183"/>
    </source>
</evidence>
<feature type="binding site" evidence="6">
    <location>
        <position position="74"/>
    </location>
    <ligand>
        <name>Zn(2+)</name>
        <dbReference type="ChEBI" id="CHEBI:29105"/>
        <note>catalytic</note>
    </ligand>
</feature>
<comment type="caution">
    <text evidence="6">Lacks conserved residue(s) required for the propagation of feature annotation.</text>
</comment>
<reference evidence="9 10" key="1">
    <citation type="submission" date="2023-11" db="EMBL/GenBank/DDBJ databases">
        <title>Halocaridina rubra genome assembly.</title>
        <authorList>
            <person name="Smith C."/>
        </authorList>
    </citation>
    <scope>NUCLEOTIDE SEQUENCE [LARGE SCALE GENOMIC DNA]</scope>
    <source>
        <strain evidence="9">EP-1</strain>
        <tissue evidence="9">Whole</tissue>
    </source>
</reference>
<dbReference type="EC" id="3.4.24.-" evidence="7"/>
<evidence type="ECO:0000256" key="6">
    <source>
        <dbReference type="PROSITE-ProRule" id="PRU01211"/>
    </source>
</evidence>
<dbReference type="PROSITE" id="PS51864">
    <property type="entry name" value="ASTACIN"/>
    <property type="match status" value="1"/>
</dbReference>
<dbReference type="InterPro" id="IPR006026">
    <property type="entry name" value="Peptidase_Metallo"/>
</dbReference>
<keyword evidence="5 6" id="KW-0482">Metalloprotease</keyword>
<dbReference type="PRINTS" id="PR00480">
    <property type="entry name" value="ASTACIN"/>
</dbReference>
<dbReference type="SUPFAM" id="SSF55486">
    <property type="entry name" value="Metalloproteases ('zincins'), catalytic domain"/>
    <property type="match status" value="1"/>
</dbReference>
<dbReference type="Proteomes" id="UP001381693">
    <property type="component" value="Unassembled WGS sequence"/>
</dbReference>
<comment type="caution">
    <text evidence="9">The sequence shown here is derived from an EMBL/GenBank/DDBJ whole genome shotgun (WGS) entry which is preliminary data.</text>
</comment>
<evidence type="ECO:0000256" key="4">
    <source>
        <dbReference type="ARBA" id="ARBA00022833"/>
    </source>
</evidence>
<name>A0AAN8ZWY6_HALRR</name>